<evidence type="ECO:0000256" key="1">
    <source>
        <dbReference type="SAM" id="Phobius"/>
    </source>
</evidence>
<keyword evidence="1" id="KW-0472">Membrane</keyword>
<dbReference type="Pfam" id="PF00149">
    <property type="entry name" value="Metallophos"/>
    <property type="match status" value="1"/>
</dbReference>
<comment type="caution">
    <text evidence="3">The sequence shown here is derived from an EMBL/GenBank/DDBJ whole genome shotgun (WGS) entry which is preliminary data.</text>
</comment>
<gene>
    <name evidence="3" type="ORF">ENU64_02815</name>
</gene>
<feature type="transmembrane region" description="Helical" evidence="1">
    <location>
        <begin position="6"/>
        <end position="28"/>
    </location>
</feature>
<dbReference type="EMBL" id="DTDH01000080">
    <property type="protein sequence ID" value="HGT98346.1"/>
    <property type="molecule type" value="Genomic_DNA"/>
</dbReference>
<proteinExistence type="predicted"/>
<keyword evidence="1" id="KW-0812">Transmembrane</keyword>
<organism evidence="3">
    <name type="scientific">Ignisphaera aggregans</name>
    <dbReference type="NCBI Taxonomy" id="334771"/>
    <lineage>
        <taxon>Archaea</taxon>
        <taxon>Thermoproteota</taxon>
        <taxon>Thermoprotei</taxon>
        <taxon>Desulfurococcales</taxon>
        <taxon>Desulfurococcaceae</taxon>
        <taxon>Ignisphaera</taxon>
    </lineage>
</organism>
<dbReference type="SUPFAM" id="SSF56300">
    <property type="entry name" value="Metallo-dependent phosphatases"/>
    <property type="match status" value="1"/>
</dbReference>
<feature type="domain" description="Calcineurin-like phosphoesterase" evidence="2">
    <location>
        <begin position="47"/>
        <end position="213"/>
    </location>
</feature>
<accession>A0A7J3MY13</accession>
<dbReference type="AlphaFoldDB" id="A0A7J3MY13"/>
<keyword evidence="1" id="KW-1133">Transmembrane helix</keyword>
<name>A0A7J3MY13_9CREN</name>
<dbReference type="InterPro" id="IPR004843">
    <property type="entry name" value="Calcineurin-like_PHP"/>
</dbReference>
<dbReference type="GO" id="GO:0016787">
    <property type="term" value="F:hydrolase activity"/>
    <property type="evidence" value="ECO:0007669"/>
    <property type="project" value="InterPro"/>
</dbReference>
<evidence type="ECO:0000259" key="2">
    <source>
        <dbReference type="Pfam" id="PF00149"/>
    </source>
</evidence>
<reference evidence="3" key="1">
    <citation type="journal article" date="2020" name="mSystems">
        <title>Genome- and Community-Level Interaction Insights into Carbon Utilization and Element Cycling Functions of Hydrothermarchaeota in Hydrothermal Sediment.</title>
        <authorList>
            <person name="Zhou Z."/>
            <person name="Liu Y."/>
            <person name="Xu W."/>
            <person name="Pan J."/>
            <person name="Luo Z.H."/>
            <person name="Li M."/>
        </authorList>
    </citation>
    <scope>NUCLEOTIDE SEQUENCE [LARGE SCALE GENOMIC DNA]</scope>
    <source>
        <strain evidence="3">SpSt-688</strain>
    </source>
</reference>
<protein>
    <submittedName>
        <fullName evidence="3">Metallophosphoesterase</fullName>
    </submittedName>
</protein>
<dbReference type="Gene3D" id="3.60.21.10">
    <property type="match status" value="1"/>
</dbReference>
<dbReference type="InterPro" id="IPR029052">
    <property type="entry name" value="Metallo-depent_PP-like"/>
</dbReference>
<evidence type="ECO:0000313" key="3">
    <source>
        <dbReference type="EMBL" id="HGT98346.1"/>
    </source>
</evidence>
<sequence length="263" mass="29365">MKVLNTMVTLFISMPMMIAVATILLYNFPWLFRPLKNKVNSIAVSGPVIVVSDVHIGSRKSYYTILEKLLKKIEHSTVIVAGDLLNERVPLNSIVKSLKIALEALDLERSRIIYIISTASHDIDGYFEKPLHLIINGISISMVSGIARILIDDCNSYIYATHGEYVSRDGAVAYFLDRLSMALFRKSITALVMRRILSAERATWIFIGHSHIPSIEPSLKVVNTGSWDDRVYAPAKPGIGIIKCVGNRLDVEFIEIPLNASHN</sequence>